<keyword evidence="2" id="KW-1185">Reference proteome</keyword>
<evidence type="ECO:0000313" key="2">
    <source>
        <dbReference type="Proteomes" id="UP000504636"/>
    </source>
</evidence>
<evidence type="ECO:0000313" key="3">
    <source>
        <dbReference type="RefSeq" id="XP_033570576.1"/>
    </source>
</evidence>
<dbReference type="EMBL" id="MU003717">
    <property type="protein sequence ID" value="KAF2803612.1"/>
    <property type="molecule type" value="Genomic_DNA"/>
</dbReference>
<dbReference type="AlphaFoldDB" id="A0A6A6Y495"/>
<gene>
    <name evidence="1 3" type="ORF">BDZ99DRAFT_526534</name>
</gene>
<reference evidence="3" key="3">
    <citation type="submission" date="2025-04" db="UniProtKB">
        <authorList>
            <consortium name="RefSeq"/>
        </authorList>
    </citation>
    <scope>IDENTIFICATION</scope>
    <source>
        <strain evidence="3">CBS 304.34</strain>
    </source>
</reference>
<reference evidence="3" key="2">
    <citation type="submission" date="2020-04" db="EMBL/GenBank/DDBJ databases">
        <authorList>
            <consortium name="NCBI Genome Project"/>
        </authorList>
    </citation>
    <scope>NUCLEOTIDE SEQUENCE</scope>
    <source>
        <strain evidence="3">CBS 304.34</strain>
    </source>
</reference>
<proteinExistence type="predicted"/>
<accession>A0A6A6Y495</accession>
<dbReference type="Proteomes" id="UP000504636">
    <property type="component" value="Unplaced"/>
</dbReference>
<dbReference type="RefSeq" id="XP_033570576.1">
    <property type="nucleotide sequence ID" value="XM_033726146.1"/>
</dbReference>
<reference evidence="1 3" key="1">
    <citation type="journal article" date="2020" name="Stud. Mycol.">
        <title>101 Dothideomycetes genomes: a test case for predicting lifestyles and emergence of pathogens.</title>
        <authorList>
            <person name="Haridas S."/>
            <person name="Albert R."/>
            <person name="Binder M."/>
            <person name="Bloem J."/>
            <person name="Labutti K."/>
            <person name="Salamov A."/>
            <person name="Andreopoulos B."/>
            <person name="Baker S."/>
            <person name="Barry K."/>
            <person name="Bills G."/>
            <person name="Bluhm B."/>
            <person name="Cannon C."/>
            <person name="Castanera R."/>
            <person name="Culley D."/>
            <person name="Daum C."/>
            <person name="Ezra D."/>
            <person name="Gonzalez J."/>
            <person name="Henrissat B."/>
            <person name="Kuo A."/>
            <person name="Liang C."/>
            <person name="Lipzen A."/>
            <person name="Lutzoni F."/>
            <person name="Magnuson J."/>
            <person name="Mondo S."/>
            <person name="Nolan M."/>
            <person name="Ohm R."/>
            <person name="Pangilinan J."/>
            <person name="Park H.-J."/>
            <person name="Ramirez L."/>
            <person name="Alfaro M."/>
            <person name="Sun H."/>
            <person name="Tritt A."/>
            <person name="Yoshinaga Y."/>
            <person name="Zwiers L.-H."/>
            <person name="Turgeon B."/>
            <person name="Goodwin S."/>
            <person name="Spatafora J."/>
            <person name="Crous P."/>
            <person name="Grigoriev I."/>
        </authorList>
    </citation>
    <scope>NUCLEOTIDE SEQUENCE</scope>
    <source>
        <strain evidence="1 3">CBS 304.34</strain>
    </source>
</reference>
<organism evidence="1">
    <name type="scientific">Mytilinidion resinicola</name>
    <dbReference type="NCBI Taxonomy" id="574789"/>
    <lineage>
        <taxon>Eukaryota</taxon>
        <taxon>Fungi</taxon>
        <taxon>Dikarya</taxon>
        <taxon>Ascomycota</taxon>
        <taxon>Pezizomycotina</taxon>
        <taxon>Dothideomycetes</taxon>
        <taxon>Pleosporomycetidae</taxon>
        <taxon>Mytilinidiales</taxon>
        <taxon>Mytilinidiaceae</taxon>
        <taxon>Mytilinidion</taxon>
    </lineage>
</organism>
<sequence length="189" mass="20423">MPAATGARAAEREAVLLLGRPLASPMRPATLVSAGPSAPGAAYSSVCQRQMRSSFCHLERRAQPVIWQAPAALKSHKIWDQRLTASSIDRSSLMRYQQRSTDGTQACPSASPLLPSRAKAVIQAQASTIALLARSFPGKMPISPIPERPSKRSIHGLHPITLCHPPSSHHSPEPWNPSLLRSVLQQPLI</sequence>
<dbReference type="GeneID" id="54467039"/>
<evidence type="ECO:0000313" key="1">
    <source>
        <dbReference type="EMBL" id="KAF2803612.1"/>
    </source>
</evidence>
<name>A0A6A6Y495_9PEZI</name>
<protein>
    <submittedName>
        <fullName evidence="1 3">Uncharacterized protein</fullName>
    </submittedName>
</protein>